<keyword evidence="10" id="KW-1185">Reference proteome</keyword>
<dbReference type="GO" id="GO:0006310">
    <property type="term" value="P:DNA recombination"/>
    <property type="evidence" value="ECO:0007669"/>
    <property type="project" value="UniProtKB-KW"/>
</dbReference>
<dbReference type="GO" id="GO:0003677">
    <property type="term" value="F:DNA binding"/>
    <property type="evidence" value="ECO:0007669"/>
    <property type="project" value="UniProtKB-UniRule"/>
</dbReference>
<evidence type="ECO:0000313" key="9">
    <source>
        <dbReference type="EMBL" id="SSC65729.1"/>
    </source>
</evidence>
<dbReference type="Pfam" id="PF00589">
    <property type="entry name" value="Phage_integrase"/>
    <property type="match status" value="1"/>
</dbReference>
<evidence type="ECO:0000256" key="2">
    <source>
        <dbReference type="ARBA" id="ARBA00022908"/>
    </source>
</evidence>
<sequence>MALTDTALKALKPTEKPTKHSDGGGLHLLLSPKGSKLWRLSYRFDGKQQTMALGAYPAVTLADARRHRENVKALLAKGINPSHHAKLERITKRASNAVTFKAVADEYLLKIAKEGKADTTQNKKEWLLGLAMPDIGSRPVSEITAAEILVPLRRIEAKGNYETARRVRSTIGQIFRYAIATARTDNDPTFGLKGALTAPVVSHRAAVTDKKAFGGLLRAIWAYEGMPETRMALQLMALLYPRPGELRQAEWSEIDFDKAIWTLPASRMKMRREHRKPLSAQALAILEELRALTGDGKLLFPAVTSRTGTMSENTMNSALRRMGFTQDEATSHGFRASASTLLNESGQWAPDAIEAELAHVGADEVRKAYHRALYWDERVKMADWWAGEIHTMKSQVE</sequence>
<evidence type="ECO:0000256" key="1">
    <source>
        <dbReference type="ARBA" id="ARBA00008857"/>
    </source>
</evidence>
<evidence type="ECO:0000259" key="7">
    <source>
        <dbReference type="PROSITE" id="PS51898"/>
    </source>
</evidence>
<gene>
    <name evidence="9" type="ORF">RHIZ70_1437</name>
</gene>
<dbReference type="InterPro" id="IPR044068">
    <property type="entry name" value="CB"/>
</dbReference>
<dbReference type="InterPro" id="IPR053876">
    <property type="entry name" value="Phage_int_M"/>
</dbReference>
<dbReference type="Pfam" id="PF22022">
    <property type="entry name" value="Phage_int_M"/>
    <property type="match status" value="1"/>
</dbReference>
<dbReference type="SUPFAM" id="SSF56349">
    <property type="entry name" value="DNA breaking-rejoining enzymes"/>
    <property type="match status" value="1"/>
</dbReference>
<feature type="region of interest" description="Disordered" evidence="6">
    <location>
        <begin position="1"/>
        <end position="26"/>
    </location>
</feature>
<dbReference type="Gene3D" id="3.30.160.390">
    <property type="entry name" value="Integrase, DNA-binding domain"/>
    <property type="match status" value="1"/>
</dbReference>
<dbReference type="InterPro" id="IPR050808">
    <property type="entry name" value="Phage_Integrase"/>
</dbReference>
<dbReference type="PROSITE" id="PS51900">
    <property type="entry name" value="CB"/>
    <property type="match status" value="1"/>
</dbReference>
<dbReference type="CDD" id="cd00801">
    <property type="entry name" value="INT_P4_C"/>
    <property type="match status" value="1"/>
</dbReference>
<dbReference type="InterPro" id="IPR002104">
    <property type="entry name" value="Integrase_catalytic"/>
</dbReference>
<comment type="similarity">
    <text evidence="1">Belongs to the 'phage' integrase family.</text>
</comment>
<evidence type="ECO:0000256" key="6">
    <source>
        <dbReference type="SAM" id="MobiDB-lite"/>
    </source>
</evidence>
<name>A0A376ACZ7_9HYPH</name>
<dbReference type="PROSITE" id="PS51898">
    <property type="entry name" value="TYR_RECOMBINASE"/>
    <property type="match status" value="1"/>
</dbReference>
<reference evidence="10" key="1">
    <citation type="submission" date="2018-07" db="EMBL/GenBank/DDBJ databases">
        <authorList>
            <person name="Peiro R."/>
            <person name="Begona"/>
            <person name="Cbmso G."/>
            <person name="Lopez M."/>
            <person name="Gonzalez S."/>
        </authorList>
    </citation>
    <scope>NUCLEOTIDE SEQUENCE [LARGE SCALE GENOMIC DNA]</scope>
</reference>
<keyword evidence="3 5" id="KW-0238">DNA-binding</keyword>
<evidence type="ECO:0000256" key="4">
    <source>
        <dbReference type="ARBA" id="ARBA00023172"/>
    </source>
</evidence>
<dbReference type="PANTHER" id="PTHR30629:SF2">
    <property type="entry name" value="PROPHAGE INTEGRASE INTS-RELATED"/>
    <property type="match status" value="1"/>
</dbReference>
<evidence type="ECO:0008006" key="11">
    <source>
        <dbReference type="Google" id="ProtNLM"/>
    </source>
</evidence>
<keyword evidence="2" id="KW-0229">DNA integration</keyword>
<dbReference type="EMBL" id="UEYP01000001">
    <property type="protein sequence ID" value="SSC65729.1"/>
    <property type="molecule type" value="Genomic_DNA"/>
</dbReference>
<feature type="domain" description="Core-binding (CB)" evidence="8">
    <location>
        <begin position="98"/>
        <end position="179"/>
    </location>
</feature>
<dbReference type="Gene3D" id="1.10.443.10">
    <property type="entry name" value="Intergrase catalytic core"/>
    <property type="match status" value="1"/>
</dbReference>
<organism evidence="9 10">
    <name type="scientific">Ciceribacter selenitireducens ATCC BAA-1503</name>
    <dbReference type="NCBI Taxonomy" id="1336235"/>
    <lineage>
        <taxon>Bacteria</taxon>
        <taxon>Pseudomonadati</taxon>
        <taxon>Pseudomonadota</taxon>
        <taxon>Alphaproteobacteria</taxon>
        <taxon>Hyphomicrobiales</taxon>
        <taxon>Rhizobiaceae</taxon>
        <taxon>Ciceribacter</taxon>
    </lineage>
</organism>
<feature type="domain" description="Tyr recombinase" evidence="7">
    <location>
        <begin position="202"/>
        <end position="383"/>
    </location>
</feature>
<evidence type="ECO:0000256" key="3">
    <source>
        <dbReference type="ARBA" id="ARBA00023125"/>
    </source>
</evidence>
<dbReference type="Pfam" id="PF13356">
    <property type="entry name" value="Arm-DNA-bind_3"/>
    <property type="match status" value="1"/>
</dbReference>
<dbReference type="Proteomes" id="UP000254764">
    <property type="component" value="Unassembled WGS sequence"/>
</dbReference>
<dbReference type="InterPro" id="IPR011010">
    <property type="entry name" value="DNA_brk_join_enz"/>
</dbReference>
<dbReference type="OrthoDB" id="9795573at2"/>
<accession>A0A376ACZ7</accession>
<dbReference type="InterPro" id="IPR025166">
    <property type="entry name" value="Integrase_DNA_bind_dom"/>
</dbReference>
<dbReference type="Gene3D" id="1.10.150.130">
    <property type="match status" value="1"/>
</dbReference>
<proteinExistence type="inferred from homology"/>
<dbReference type="InterPro" id="IPR010998">
    <property type="entry name" value="Integrase_recombinase_N"/>
</dbReference>
<protein>
    <recommendedName>
        <fullName evidence="11">Tyr recombinase domain-containing protein</fullName>
    </recommendedName>
</protein>
<evidence type="ECO:0000256" key="5">
    <source>
        <dbReference type="PROSITE-ProRule" id="PRU01248"/>
    </source>
</evidence>
<dbReference type="GO" id="GO:0015074">
    <property type="term" value="P:DNA integration"/>
    <property type="evidence" value="ECO:0007669"/>
    <property type="project" value="UniProtKB-KW"/>
</dbReference>
<dbReference type="InterPro" id="IPR013762">
    <property type="entry name" value="Integrase-like_cat_sf"/>
</dbReference>
<keyword evidence="4" id="KW-0233">DNA recombination</keyword>
<dbReference type="AlphaFoldDB" id="A0A376ACZ7"/>
<evidence type="ECO:0000259" key="8">
    <source>
        <dbReference type="PROSITE" id="PS51900"/>
    </source>
</evidence>
<feature type="compositionally biased region" description="Basic and acidic residues" evidence="6">
    <location>
        <begin position="12"/>
        <end position="22"/>
    </location>
</feature>
<dbReference type="PANTHER" id="PTHR30629">
    <property type="entry name" value="PROPHAGE INTEGRASE"/>
    <property type="match status" value="1"/>
</dbReference>
<dbReference type="RefSeq" id="WP_115668773.1">
    <property type="nucleotide sequence ID" value="NZ_UEYP01000001.1"/>
</dbReference>
<evidence type="ECO:0000313" key="10">
    <source>
        <dbReference type="Proteomes" id="UP000254764"/>
    </source>
</evidence>
<dbReference type="InterPro" id="IPR038488">
    <property type="entry name" value="Integrase_DNA-bd_sf"/>
</dbReference>